<dbReference type="Proteomes" id="UP001396334">
    <property type="component" value="Unassembled WGS sequence"/>
</dbReference>
<protein>
    <submittedName>
        <fullName evidence="1">Uncharacterized protein</fullName>
    </submittedName>
</protein>
<gene>
    <name evidence="1" type="ORF">V6N11_012416</name>
</gene>
<comment type="caution">
    <text evidence="1">The sequence shown here is derived from an EMBL/GenBank/DDBJ whole genome shotgun (WGS) entry which is preliminary data.</text>
</comment>
<accession>A0ABR2QB24</accession>
<evidence type="ECO:0000313" key="2">
    <source>
        <dbReference type="Proteomes" id="UP001396334"/>
    </source>
</evidence>
<name>A0ABR2QB24_9ROSI</name>
<organism evidence="1 2">
    <name type="scientific">Hibiscus sabdariffa</name>
    <name type="common">roselle</name>
    <dbReference type="NCBI Taxonomy" id="183260"/>
    <lineage>
        <taxon>Eukaryota</taxon>
        <taxon>Viridiplantae</taxon>
        <taxon>Streptophyta</taxon>
        <taxon>Embryophyta</taxon>
        <taxon>Tracheophyta</taxon>
        <taxon>Spermatophyta</taxon>
        <taxon>Magnoliopsida</taxon>
        <taxon>eudicotyledons</taxon>
        <taxon>Gunneridae</taxon>
        <taxon>Pentapetalae</taxon>
        <taxon>rosids</taxon>
        <taxon>malvids</taxon>
        <taxon>Malvales</taxon>
        <taxon>Malvaceae</taxon>
        <taxon>Malvoideae</taxon>
        <taxon>Hibiscus</taxon>
    </lineage>
</organism>
<keyword evidence="2" id="KW-1185">Reference proteome</keyword>
<sequence>MAEPQPKAVQHVIPNAMTETTKNLYGPWMIATYRQRRTTKIFVSGVITGIEQGKLEGSHFATLPVDVVSGDTQQTFTKNEAYLASNPYHKTKKLGEAKSPTVGMNVVPLATGNGAQVFKHTMHKGLGNHNAISIVEPGKQTVNRASPRYPPTGWANDLANQIDALAAKENLHLNAPVRRDQLHVDMEFSSDDGGSLWLTL</sequence>
<dbReference type="EMBL" id="JBBPBN010000042">
    <property type="protein sequence ID" value="KAK8997880.1"/>
    <property type="molecule type" value="Genomic_DNA"/>
</dbReference>
<proteinExistence type="predicted"/>
<evidence type="ECO:0000313" key="1">
    <source>
        <dbReference type="EMBL" id="KAK8997880.1"/>
    </source>
</evidence>
<reference evidence="1 2" key="1">
    <citation type="journal article" date="2024" name="G3 (Bethesda)">
        <title>Genome assembly of Hibiscus sabdariffa L. provides insights into metabolisms of medicinal natural products.</title>
        <authorList>
            <person name="Kim T."/>
        </authorList>
    </citation>
    <scope>NUCLEOTIDE SEQUENCE [LARGE SCALE GENOMIC DNA]</scope>
    <source>
        <strain evidence="1">TK-2024</strain>
        <tissue evidence="1">Old leaves</tissue>
    </source>
</reference>